<evidence type="ECO:0000259" key="3">
    <source>
        <dbReference type="PROSITE" id="PS50042"/>
    </source>
</evidence>
<gene>
    <name evidence="5" type="ORF">TTHERM_00161800</name>
</gene>
<dbReference type="InterPro" id="IPR018490">
    <property type="entry name" value="cNMP-bd_dom_sf"/>
</dbReference>
<dbReference type="SUPFAM" id="SSF51206">
    <property type="entry name" value="cAMP-binding domain-like"/>
    <property type="match status" value="1"/>
</dbReference>
<dbReference type="PROSITE" id="PS50158">
    <property type="entry name" value="ZF_CCHC"/>
    <property type="match status" value="1"/>
</dbReference>
<dbReference type="OrthoDB" id="292483at2759"/>
<dbReference type="GeneID" id="7841786"/>
<dbReference type="HOGENOM" id="CLU_391554_0_0_1"/>
<keyword evidence="1" id="KW-0863">Zinc-finger</keyword>
<name>Q22VV4_TETTS</name>
<dbReference type="InterPro" id="IPR000595">
    <property type="entry name" value="cNMP-bd_dom"/>
</dbReference>
<evidence type="ECO:0000313" key="6">
    <source>
        <dbReference type="Proteomes" id="UP000009168"/>
    </source>
</evidence>
<dbReference type="CDD" id="cd00038">
    <property type="entry name" value="CAP_ED"/>
    <property type="match status" value="1"/>
</dbReference>
<keyword evidence="1" id="KW-0479">Metal-binding</keyword>
<feature type="domain" description="CCHC-type" evidence="4">
    <location>
        <begin position="203"/>
        <end position="217"/>
    </location>
</feature>
<proteinExistence type="predicted"/>
<organism evidence="5 6">
    <name type="scientific">Tetrahymena thermophila (strain SB210)</name>
    <dbReference type="NCBI Taxonomy" id="312017"/>
    <lineage>
        <taxon>Eukaryota</taxon>
        <taxon>Sar</taxon>
        <taxon>Alveolata</taxon>
        <taxon>Ciliophora</taxon>
        <taxon>Intramacronucleata</taxon>
        <taxon>Oligohymenophorea</taxon>
        <taxon>Hymenostomatida</taxon>
        <taxon>Tetrahymenina</taxon>
        <taxon>Tetrahymenidae</taxon>
        <taxon>Tetrahymena</taxon>
    </lineage>
</organism>
<dbReference type="eggNOG" id="KOG0500">
    <property type="taxonomic scope" value="Eukaryota"/>
</dbReference>
<dbReference type="GO" id="GO:0008270">
    <property type="term" value="F:zinc ion binding"/>
    <property type="evidence" value="ECO:0007669"/>
    <property type="project" value="UniProtKB-KW"/>
</dbReference>
<feature type="region of interest" description="Disordered" evidence="2">
    <location>
        <begin position="302"/>
        <end position="415"/>
    </location>
</feature>
<dbReference type="Proteomes" id="UP000009168">
    <property type="component" value="Unassembled WGS sequence"/>
</dbReference>
<dbReference type="GO" id="GO:0003254">
    <property type="term" value="P:regulation of membrane depolarization"/>
    <property type="evidence" value="ECO:0007669"/>
    <property type="project" value="TreeGrafter"/>
</dbReference>
<dbReference type="KEGG" id="tet:TTHERM_00161800"/>
<evidence type="ECO:0000313" key="5">
    <source>
        <dbReference type="EMBL" id="EAR89662.1"/>
    </source>
</evidence>
<dbReference type="PANTHER" id="PTHR45689:SF5">
    <property type="entry name" value="I[[H]] CHANNEL, ISOFORM E"/>
    <property type="match status" value="1"/>
</dbReference>
<keyword evidence="1" id="KW-0862">Zinc</keyword>
<evidence type="ECO:0000256" key="2">
    <source>
        <dbReference type="SAM" id="MobiDB-lite"/>
    </source>
</evidence>
<dbReference type="PROSITE" id="PS50042">
    <property type="entry name" value="CNMP_BINDING_3"/>
    <property type="match status" value="1"/>
</dbReference>
<dbReference type="Pfam" id="PF00027">
    <property type="entry name" value="cNMP_binding"/>
    <property type="match status" value="1"/>
</dbReference>
<dbReference type="EMBL" id="GG662820">
    <property type="protein sequence ID" value="EAR89662.1"/>
    <property type="molecule type" value="Genomic_DNA"/>
</dbReference>
<dbReference type="GO" id="GO:0005249">
    <property type="term" value="F:voltage-gated potassium channel activity"/>
    <property type="evidence" value="ECO:0007669"/>
    <property type="project" value="TreeGrafter"/>
</dbReference>
<dbReference type="PANTHER" id="PTHR45689">
    <property type="entry name" value="I[[H]] CHANNEL, ISOFORM E"/>
    <property type="match status" value="1"/>
</dbReference>
<dbReference type="InterPro" id="IPR014710">
    <property type="entry name" value="RmlC-like_jellyroll"/>
</dbReference>
<feature type="domain" description="Cyclic nucleotide-binding" evidence="3">
    <location>
        <begin position="63"/>
        <end position="173"/>
    </location>
</feature>
<protein>
    <submittedName>
        <fullName evidence="5">Cyclic nucleotide-binding domain protein</fullName>
    </submittedName>
</protein>
<dbReference type="RefSeq" id="XP_001009908.1">
    <property type="nucleotide sequence ID" value="XM_001009908.1"/>
</dbReference>
<feature type="compositionally biased region" description="Polar residues" evidence="2">
    <location>
        <begin position="314"/>
        <end position="347"/>
    </location>
</feature>
<dbReference type="InterPro" id="IPR051413">
    <property type="entry name" value="K/Na_HCN_channel"/>
</dbReference>
<dbReference type="AlphaFoldDB" id="Q22VV4"/>
<dbReference type="InterPro" id="IPR001878">
    <property type="entry name" value="Znf_CCHC"/>
</dbReference>
<evidence type="ECO:0000256" key="1">
    <source>
        <dbReference type="PROSITE-ProRule" id="PRU00047"/>
    </source>
</evidence>
<dbReference type="InParanoid" id="Q22VV4"/>
<dbReference type="GO" id="GO:0003676">
    <property type="term" value="F:nucleic acid binding"/>
    <property type="evidence" value="ECO:0007669"/>
    <property type="project" value="InterPro"/>
</dbReference>
<evidence type="ECO:0000259" key="4">
    <source>
        <dbReference type="PROSITE" id="PS50158"/>
    </source>
</evidence>
<dbReference type="Gene3D" id="2.60.120.10">
    <property type="entry name" value="Jelly Rolls"/>
    <property type="match status" value="1"/>
</dbReference>
<feature type="compositionally biased region" description="Polar residues" evidence="2">
    <location>
        <begin position="379"/>
        <end position="415"/>
    </location>
</feature>
<keyword evidence="6" id="KW-1185">Reference proteome</keyword>
<feature type="compositionally biased region" description="Basic and acidic residues" evidence="2">
    <location>
        <begin position="302"/>
        <end position="313"/>
    </location>
</feature>
<dbReference type="Gene3D" id="1.10.287.630">
    <property type="entry name" value="Helix hairpin bin"/>
    <property type="match status" value="1"/>
</dbReference>
<sequence length="750" mass="88036">MRTKKVSQRLQYQIRQYLDFYWREEYCNNFEVQMKIINQLSDGLKETLLMEANKIALIDSPIFRDNFSKTVIAKTVPLIKEIRFNPEEKIFSQDDIDDNNIYFIEQGKVEVQSFYAHPVVKKQKMINCLQKLQKGQSFGEISFFTGKPRKFTIRSLEFSTILSIKRSDFIQLLQEFPDDYEKFCMIRDQINIYQEYRTIGFSCYACGKETHSIGECPIIHFIPKKEKIIRDFTCIKQHDRQEFQRKNSKQKYIRLKLEEKQTIFSEKNPSLLEQYCDEHLQDSDISESESEESKKFEIDKLSQKNGHDNKHNDLSNQEQNSKSDSLTSIVNQNNNADSNDFQTQSQKSRQKAEQGKQKLSQEGSQLSQTNIFQQLFPKTPTNISINDKSFKDTNLQDDSISNNQQKELSNQNQPLDVRRSSQFKLIQFSQNLLGCAGQNQIDKDKEEIIRNKKKYSHIQDSANYVNDTNLQENKLHVNNNNFFQSQDSKSNFAKQNTNSLTNQILMIKRHSQLNTAKSGNNGIHSITYQRARQSVQLLENTLTNLMQNVRARNSSKAKSQNEVEGVLIQQFLSQQLQQIKGFQENFCIDIETDTLKEFKVYYPKHNFSQILEKLKQSQLIQQQKTKDQQYVSKKFLKKPTNKTNPLKKEEIPQNKDFNRKSKAKSISDQFEQHQIKIDISKNQKATKSNQVITSCNEKVNNGQDCNMTNLSITQNTSQYNYFEETSKDIMQINNLELQSNKRQKYYDLRE</sequence>
<dbReference type="GO" id="GO:0098855">
    <property type="term" value="C:HCN channel complex"/>
    <property type="evidence" value="ECO:0007669"/>
    <property type="project" value="TreeGrafter"/>
</dbReference>
<dbReference type="SMART" id="SM00100">
    <property type="entry name" value="cNMP"/>
    <property type="match status" value="1"/>
</dbReference>
<accession>Q22VV4</accession>
<feature type="compositionally biased region" description="Polar residues" evidence="2">
    <location>
        <begin position="357"/>
        <end position="373"/>
    </location>
</feature>
<dbReference type="GO" id="GO:0035725">
    <property type="term" value="P:sodium ion transmembrane transport"/>
    <property type="evidence" value="ECO:0007669"/>
    <property type="project" value="TreeGrafter"/>
</dbReference>
<reference evidence="6" key="1">
    <citation type="journal article" date="2006" name="PLoS Biol.">
        <title>Macronuclear genome sequence of the ciliate Tetrahymena thermophila, a model eukaryote.</title>
        <authorList>
            <person name="Eisen J.A."/>
            <person name="Coyne R.S."/>
            <person name="Wu M."/>
            <person name="Wu D."/>
            <person name="Thiagarajan M."/>
            <person name="Wortman J.R."/>
            <person name="Badger J.H."/>
            <person name="Ren Q."/>
            <person name="Amedeo P."/>
            <person name="Jones K.M."/>
            <person name="Tallon L.J."/>
            <person name="Delcher A.L."/>
            <person name="Salzberg S.L."/>
            <person name="Silva J.C."/>
            <person name="Haas B.J."/>
            <person name="Majoros W.H."/>
            <person name="Farzad M."/>
            <person name="Carlton J.M."/>
            <person name="Smith R.K. Jr."/>
            <person name="Garg J."/>
            <person name="Pearlman R.E."/>
            <person name="Karrer K.M."/>
            <person name="Sun L."/>
            <person name="Manning G."/>
            <person name="Elde N.C."/>
            <person name="Turkewitz A.P."/>
            <person name="Asai D.J."/>
            <person name="Wilkes D.E."/>
            <person name="Wang Y."/>
            <person name="Cai H."/>
            <person name="Collins K."/>
            <person name="Stewart B.A."/>
            <person name="Lee S.R."/>
            <person name="Wilamowska K."/>
            <person name="Weinberg Z."/>
            <person name="Ruzzo W.L."/>
            <person name="Wloga D."/>
            <person name="Gaertig J."/>
            <person name="Frankel J."/>
            <person name="Tsao C.-C."/>
            <person name="Gorovsky M.A."/>
            <person name="Keeling P.J."/>
            <person name="Waller R.F."/>
            <person name="Patron N.J."/>
            <person name="Cherry J.M."/>
            <person name="Stover N.A."/>
            <person name="Krieger C.J."/>
            <person name="del Toro C."/>
            <person name="Ryder H.F."/>
            <person name="Williamson S.C."/>
            <person name="Barbeau R.A."/>
            <person name="Hamilton E.P."/>
            <person name="Orias E."/>
        </authorList>
    </citation>
    <scope>NUCLEOTIDE SEQUENCE [LARGE SCALE GENOMIC DNA]</scope>
    <source>
        <strain evidence="6">SB210</strain>
    </source>
</reference>